<dbReference type="InterPro" id="IPR013154">
    <property type="entry name" value="ADH-like_N"/>
</dbReference>
<reference evidence="4 5" key="1">
    <citation type="journal article" date="2012" name="Genome Biol.">
        <title>Genome and low-iron response of an oceanic diatom adapted to chronic iron limitation.</title>
        <authorList>
            <person name="Lommer M."/>
            <person name="Specht M."/>
            <person name="Roy A.S."/>
            <person name="Kraemer L."/>
            <person name="Andreson R."/>
            <person name="Gutowska M.A."/>
            <person name="Wolf J."/>
            <person name="Bergner S.V."/>
            <person name="Schilhabel M.B."/>
            <person name="Klostermeier U.C."/>
            <person name="Beiko R.G."/>
            <person name="Rosenstiel P."/>
            <person name="Hippler M."/>
            <person name="Laroche J."/>
        </authorList>
    </citation>
    <scope>NUCLEOTIDE SEQUENCE [LARGE SCALE GENOMIC DNA]</scope>
    <source>
        <strain evidence="4 5">CCMP1005</strain>
    </source>
</reference>
<evidence type="ECO:0000256" key="1">
    <source>
        <dbReference type="ARBA" id="ARBA00023002"/>
    </source>
</evidence>
<dbReference type="Pfam" id="PF08240">
    <property type="entry name" value="ADH_N"/>
    <property type="match status" value="1"/>
</dbReference>
<feature type="compositionally biased region" description="Polar residues" evidence="2">
    <location>
        <begin position="54"/>
        <end position="66"/>
    </location>
</feature>
<dbReference type="PANTHER" id="PTHR43189:SF1">
    <property type="entry name" value="ZINC-TYPE ALCOHOL DEHYDROGENASE-LIKE PROTEIN C1198.01"/>
    <property type="match status" value="1"/>
</dbReference>
<feature type="region of interest" description="Disordered" evidence="2">
    <location>
        <begin position="18"/>
        <end position="92"/>
    </location>
</feature>
<gene>
    <name evidence="4" type="ORF">THAOC_35467</name>
</gene>
<dbReference type="PANTHER" id="PTHR43189">
    <property type="entry name" value="ZINC-TYPE ALCOHOL DEHYDROGENASE-LIKE PROTEIN C1198.01-RELATED"/>
    <property type="match status" value="1"/>
</dbReference>
<feature type="compositionally biased region" description="Polar residues" evidence="2">
    <location>
        <begin position="27"/>
        <end position="47"/>
    </location>
</feature>
<accession>K0RH14</accession>
<feature type="compositionally biased region" description="Basic and acidic residues" evidence="2">
    <location>
        <begin position="658"/>
        <end position="685"/>
    </location>
</feature>
<organism evidence="4 5">
    <name type="scientific">Thalassiosira oceanica</name>
    <name type="common">Marine diatom</name>
    <dbReference type="NCBI Taxonomy" id="159749"/>
    <lineage>
        <taxon>Eukaryota</taxon>
        <taxon>Sar</taxon>
        <taxon>Stramenopiles</taxon>
        <taxon>Ochrophyta</taxon>
        <taxon>Bacillariophyta</taxon>
        <taxon>Coscinodiscophyceae</taxon>
        <taxon>Thalassiosirophycidae</taxon>
        <taxon>Thalassiosirales</taxon>
        <taxon>Thalassiosiraceae</taxon>
        <taxon>Thalassiosira</taxon>
    </lineage>
</organism>
<dbReference type="SUPFAM" id="SSF50129">
    <property type="entry name" value="GroES-like"/>
    <property type="match status" value="1"/>
</dbReference>
<evidence type="ECO:0000313" key="5">
    <source>
        <dbReference type="Proteomes" id="UP000266841"/>
    </source>
</evidence>
<feature type="compositionally biased region" description="Polar residues" evidence="2">
    <location>
        <begin position="686"/>
        <end position="702"/>
    </location>
</feature>
<dbReference type="InterPro" id="IPR020843">
    <property type="entry name" value="ER"/>
</dbReference>
<feature type="compositionally biased region" description="Basic and acidic residues" evidence="2">
    <location>
        <begin position="769"/>
        <end position="781"/>
    </location>
</feature>
<dbReference type="Gene3D" id="3.90.180.10">
    <property type="entry name" value="Medium-chain alcohol dehydrogenases, catalytic domain"/>
    <property type="match status" value="1"/>
</dbReference>
<dbReference type="GO" id="GO:0016491">
    <property type="term" value="F:oxidoreductase activity"/>
    <property type="evidence" value="ECO:0007669"/>
    <property type="project" value="UniProtKB-KW"/>
</dbReference>
<dbReference type="eggNOG" id="ENOG502T2YF">
    <property type="taxonomic scope" value="Eukaryota"/>
</dbReference>
<dbReference type="InterPro" id="IPR011032">
    <property type="entry name" value="GroES-like_sf"/>
</dbReference>
<dbReference type="Proteomes" id="UP000266841">
    <property type="component" value="Unassembled WGS sequence"/>
</dbReference>
<keyword evidence="5" id="KW-1185">Reference proteome</keyword>
<feature type="region of interest" description="Disordered" evidence="2">
    <location>
        <begin position="647"/>
        <end position="727"/>
    </location>
</feature>
<dbReference type="OrthoDB" id="203908at2759"/>
<proteinExistence type="predicted"/>
<feature type="compositionally biased region" description="Basic residues" evidence="2">
    <location>
        <begin position="647"/>
        <end position="657"/>
    </location>
</feature>
<keyword evidence="1" id="KW-0560">Oxidoreductase</keyword>
<feature type="compositionally biased region" description="Basic and acidic residues" evidence="2">
    <location>
        <begin position="711"/>
        <end position="724"/>
    </location>
</feature>
<dbReference type="EMBL" id="AGNL01048165">
    <property type="protein sequence ID" value="EJK45897.1"/>
    <property type="molecule type" value="Genomic_DNA"/>
</dbReference>
<sequence length="791" mass="88382">MSSFNTDANQYDRVLRMLETTRRQKQKISSSPRLSRRTASNWTTAGQESDDNSTFDSRNESATLDTIVSEADSHTRQSLVDRSSQDDRPNSVESFIARSTSAGTEIDVCVEGTVDNKSLASGSSRLLQEPLPKAILKLDRIPRPRHPNDVLIEIEASTVDRRDCMYRDGVRCCDSFPVGVQTQGMDCVGRVVQLTAHSRAIYGISIDDRVAGIYPFAYKDCTIDKTKNSSSRYVLLDAGLVTTVPKHVDAAEAACITRVYLTAFQAIQSGYTRPHDRYGMNQLEGATVLIQHGETELGKALICLVKLLGCTQIYATSSGNDNHPLLAELGATALGEDSFRWELFCEKGVDLCLIQEMPTSANFDSYLGVLDAKDGSLVYLHPYDKKDEEYLGSLTSAGCNWSMKSIKEKAKEAYEGAKFSVRLTCSPNFVVFEGVWSSYKNNGAAFRQDLRFLFDLLGQNLLRPHVKECVEIEDIEEVQNRVEVTGKDGTIVCLPTALYEKKSKDVIAERHIPSNNKPSTIQTQDHFSDYAALSGYVQPVSPMEVLEDFHEKVKIKEEYQSPKIRDLMHQTQQQIDPAWTPNDTFWRAGANKPFSSKCAISPSSISGNISATGTVATATQSAYSDGVTIKPYLPLLEAPPQSISIRKKRARALRRRREAQTRWKHQDRPAASERDEQSISDETIHSESACSAPTSPSNQTTSRKIRREARRMKTERMQKNDTKASMKVTRQNDVVLDSGRYCILSSQPSDEDWSTRRLRTANTQQGGKVDTKHTSQGHDKVQSLISRWENK</sequence>
<feature type="domain" description="Enoyl reductase (ER)" evidence="3">
    <location>
        <begin position="134"/>
        <end position="493"/>
    </location>
</feature>
<evidence type="ECO:0000313" key="4">
    <source>
        <dbReference type="EMBL" id="EJK45897.1"/>
    </source>
</evidence>
<dbReference type="Gene3D" id="3.40.50.720">
    <property type="entry name" value="NAD(P)-binding Rossmann-like Domain"/>
    <property type="match status" value="1"/>
</dbReference>
<comment type="caution">
    <text evidence="4">The sequence shown here is derived from an EMBL/GenBank/DDBJ whole genome shotgun (WGS) entry which is preliminary data.</text>
</comment>
<evidence type="ECO:0000259" key="3">
    <source>
        <dbReference type="SMART" id="SM00829"/>
    </source>
</evidence>
<dbReference type="SMART" id="SM00829">
    <property type="entry name" value="PKS_ER"/>
    <property type="match status" value="1"/>
</dbReference>
<dbReference type="InterPro" id="IPR036291">
    <property type="entry name" value="NAD(P)-bd_dom_sf"/>
</dbReference>
<feature type="region of interest" description="Disordered" evidence="2">
    <location>
        <begin position="746"/>
        <end position="791"/>
    </location>
</feature>
<dbReference type="SUPFAM" id="SSF51735">
    <property type="entry name" value="NAD(P)-binding Rossmann-fold domains"/>
    <property type="match status" value="1"/>
</dbReference>
<dbReference type="AlphaFoldDB" id="K0RH14"/>
<name>K0RH14_THAOC</name>
<evidence type="ECO:0000256" key="2">
    <source>
        <dbReference type="SAM" id="MobiDB-lite"/>
    </source>
</evidence>
<protein>
    <recommendedName>
        <fullName evidence="3">Enoyl reductase (ER) domain-containing protein</fullName>
    </recommendedName>
</protein>